<reference evidence="2" key="1">
    <citation type="journal article" date="2019" name="G3 (Bethesda)">
        <title>Genome Assemblies of Two Rare Opportunistic Yeast Pathogens: Diutina rugosa (syn. Candida rugosa) and Trichomonascus ciferrii (syn. Candida ciferrii).</title>
        <authorList>
            <person name="Mixao V."/>
            <person name="Saus E."/>
            <person name="Hansen A.P."/>
            <person name="Lass-Florl C."/>
            <person name="Gabaldon T."/>
        </authorList>
    </citation>
    <scope>NUCLEOTIDE SEQUENCE</scope>
    <source>
        <strain evidence="2">CBS 4856</strain>
    </source>
</reference>
<evidence type="ECO:0000313" key="3">
    <source>
        <dbReference type="Proteomes" id="UP000761534"/>
    </source>
</evidence>
<sequence length="224" mass="25740">MMEGIRVERIGELVGRQEYGELLRVLVRMEGEAHLRTVTENMGDANELVAYYGCYMLACQLEGEECEARNVCIKFRRNSKLAQSSVLVQLEVLVKAVQEMSYQSVYRVKRDNMPEVIAPLVDELVRQFRRKMLTTVVRHFTNITGDRLQAYVGLTGNVAEALESQFPGEFDIIQQETSNLYRVVYKNSGDTEMSIDVENDNDDEKRQRVANLVRLATYLEQKEA</sequence>
<dbReference type="InterPro" id="IPR033464">
    <property type="entry name" value="CSN8_PSD8_EIF3K"/>
</dbReference>
<evidence type="ECO:0000259" key="1">
    <source>
        <dbReference type="Pfam" id="PF10075"/>
    </source>
</evidence>
<dbReference type="Pfam" id="PF10075">
    <property type="entry name" value="CSN8_PSD8_EIF3K"/>
    <property type="match status" value="1"/>
</dbReference>
<dbReference type="EMBL" id="SWFS01000261">
    <property type="protein sequence ID" value="KAA8912193.1"/>
    <property type="molecule type" value="Genomic_DNA"/>
</dbReference>
<comment type="caution">
    <text evidence="2">The sequence shown here is derived from an EMBL/GenBank/DDBJ whole genome shotgun (WGS) entry which is preliminary data.</text>
</comment>
<gene>
    <name evidence="2" type="ORF">TRICI_003582</name>
</gene>
<accession>A0A642V4S1</accession>
<evidence type="ECO:0000313" key="2">
    <source>
        <dbReference type="EMBL" id="KAA8912193.1"/>
    </source>
</evidence>
<dbReference type="AlphaFoldDB" id="A0A642V4S1"/>
<keyword evidence="3" id="KW-1185">Reference proteome</keyword>
<proteinExistence type="predicted"/>
<protein>
    <recommendedName>
        <fullName evidence="1">CSN8/PSMD8/EIF3K domain-containing protein</fullName>
    </recommendedName>
</protein>
<name>A0A642V4S1_9ASCO</name>
<organism evidence="2 3">
    <name type="scientific">Trichomonascus ciferrii</name>
    <dbReference type="NCBI Taxonomy" id="44093"/>
    <lineage>
        <taxon>Eukaryota</taxon>
        <taxon>Fungi</taxon>
        <taxon>Dikarya</taxon>
        <taxon>Ascomycota</taxon>
        <taxon>Saccharomycotina</taxon>
        <taxon>Dipodascomycetes</taxon>
        <taxon>Dipodascales</taxon>
        <taxon>Trichomonascaceae</taxon>
        <taxon>Trichomonascus</taxon>
        <taxon>Trichomonascus ciferrii complex</taxon>
    </lineage>
</organism>
<dbReference type="VEuPathDB" id="FungiDB:TRICI_003582"/>
<feature type="domain" description="CSN8/PSMD8/EIF3K" evidence="1">
    <location>
        <begin position="83"/>
        <end position="157"/>
    </location>
</feature>
<dbReference type="Proteomes" id="UP000761534">
    <property type="component" value="Unassembled WGS sequence"/>
</dbReference>